<feature type="non-terminal residue" evidence="11">
    <location>
        <position position="1"/>
    </location>
</feature>
<dbReference type="Pfam" id="PF00365">
    <property type="entry name" value="PFK"/>
    <property type="match status" value="1"/>
</dbReference>
<dbReference type="GO" id="GO:0070095">
    <property type="term" value="F:fructose-6-phosphate binding"/>
    <property type="evidence" value="ECO:0007669"/>
    <property type="project" value="TreeGrafter"/>
</dbReference>
<keyword evidence="6 11" id="KW-0418">Kinase</keyword>
<evidence type="ECO:0000256" key="1">
    <source>
        <dbReference type="ARBA" id="ARBA00001946"/>
    </source>
</evidence>
<dbReference type="InterPro" id="IPR035966">
    <property type="entry name" value="PKF_sf"/>
</dbReference>
<dbReference type="GO" id="GO:0042802">
    <property type="term" value="F:identical protein binding"/>
    <property type="evidence" value="ECO:0007669"/>
    <property type="project" value="TreeGrafter"/>
</dbReference>
<dbReference type="UniPathway" id="UPA00109">
    <property type="reaction ID" value="UER00182"/>
</dbReference>
<keyword evidence="3" id="KW-0963">Cytoplasm</keyword>
<evidence type="ECO:0000313" key="11">
    <source>
        <dbReference type="EMBL" id="PIO61363.1"/>
    </source>
</evidence>
<dbReference type="Gene3D" id="3.40.50.450">
    <property type="match status" value="1"/>
</dbReference>
<keyword evidence="8" id="KW-0324">Glycolysis</keyword>
<protein>
    <submittedName>
        <fullName evidence="11">Phosphofructokinase</fullName>
    </submittedName>
</protein>
<feature type="domain" description="Phosphofructokinase" evidence="10">
    <location>
        <begin position="16"/>
        <end position="258"/>
    </location>
</feature>
<dbReference type="EMBL" id="KZ353736">
    <property type="protein sequence ID" value="PIO61363.1"/>
    <property type="molecule type" value="Genomic_DNA"/>
</dbReference>
<gene>
    <name evidence="11" type="ORF">TELCIR_17115</name>
</gene>
<dbReference type="PRINTS" id="PR00476">
    <property type="entry name" value="PHFRCTKINASE"/>
</dbReference>
<dbReference type="Proteomes" id="UP000230423">
    <property type="component" value="Unassembled WGS sequence"/>
</dbReference>
<evidence type="ECO:0000256" key="2">
    <source>
        <dbReference type="ARBA" id="ARBA00004679"/>
    </source>
</evidence>
<dbReference type="PANTHER" id="PTHR13697:SF8">
    <property type="entry name" value="ATP-DEPENDENT 6-PHOSPHOFRUCTOKINASE 2"/>
    <property type="match status" value="1"/>
</dbReference>
<dbReference type="GO" id="GO:0046872">
    <property type="term" value="F:metal ion binding"/>
    <property type="evidence" value="ECO:0007669"/>
    <property type="project" value="UniProtKB-KW"/>
</dbReference>
<evidence type="ECO:0000256" key="4">
    <source>
        <dbReference type="ARBA" id="ARBA00022679"/>
    </source>
</evidence>
<evidence type="ECO:0000259" key="10">
    <source>
        <dbReference type="Pfam" id="PF00365"/>
    </source>
</evidence>
<evidence type="ECO:0000256" key="9">
    <source>
        <dbReference type="ARBA" id="ARBA00048070"/>
    </source>
</evidence>
<keyword evidence="12" id="KW-1185">Reference proteome</keyword>
<comment type="cofactor">
    <cofactor evidence="1">
        <name>Mg(2+)</name>
        <dbReference type="ChEBI" id="CHEBI:18420"/>
    </cofactor>
</comment>
<dbReference type="GO" id="GO:0005524">
    <property type="term" value="F:ATP binding"/>
    <property type="evidence" value="ECO:0007669"/>
    <property type="project" value="TreeGrafter"/>
</dbReference>
<evidence type="ECO:0000313" key="12">
    <source>
        <dbReference type="Proteomes" id="UP000230423"/>
    </source>
</evidence>
<keyword evidence="4" id="KW-0808">Transferase</keyword>
<dbReference type="InterPro" id="IPR022953">
    <property type="entry name" value="ATP_PFK"/>
</dbReference>
<dbReference type="SUPFAM" id="SSF53784">
    <property type="entry name" value="Phosphofructokinase"/>
    <property type="match status" value="1"/>
</dbReference>
<dbReference type="AlphaFoldDB" id="A0A2G9TTM7"/>
<dbReference type="GO" id="GO:0006002">
    <property type="term" value="P:fructose 6-phosphate metabolic process"/>
    <property type="evidence" value="ECO:0007669"/>
    <property type="project" value="InterPro"/>
</dbReference>
<dbReference type="GO" id="GO:0016208">
    <property type="term" value="F:AMP binding"/>
    <property type="evidence" value="ECO:0007669"/>
    <property type="project" value="TreeGrafter"/>
</dbReference>
<evidence type="ECO:0000256" key="6">
    <source>
        <dbReference type="ARBA" id="ARBA00022777"/>
    </source>
</evidence>
<dbReference type="OrthoDB" id="537915at2759"/>
<evidence type="ECO:0000256" key="8">
    <source>
        <dbReference type="ARBA" id="ARBA00023152"/>
    </source>
</evidence>
<evidence type="ECO:0000256" key="3">
    <source>
        <dbReference type="ARBA" id="ARBA00022490"/>
    </source>
</evidence>
<dbReference type="GO" id="GO:0061621">
    <property type="term" value="P:canonical glycolysis"/>
    <property type="evidence" value="ECO:0007669"/>
    <property type="project" value="TreeGrafter"/>
</dbReference>
<keyword evidence="7" id="KW-0460">Magnesium</keyword>
<name>A0A2G9TTM7_TELCI</name>
<dbReference type="GO" id="GO:0048029">
    <property type="term" value="F:monosaccharide binding"/>
    <property type="evidence" value="ECO:0007669"/>
    <property type="project" value="TreeGrafter"/>
</dbReference>
<dbReference type="Gene3D" id="3.40.50.460">
    <property type="entry name" value="Phosphofructokinase domain"/>
    <property type="match status" value="1"/>
</dbReference>
<sequence>LIAEPPNFFFGVARNFAVIHVGAPTAGMNCVTHAFVRIANHSKYNVLGVEQSWEGLAEGRFKELNWGNVTGWMCRGGSELGSKKQLPTNLIKIALILGEQNIEGLLIVGGFEAFQSALVLNDARYSYKAFNIPIVVVPCSIENNVPGTCNSLGTDTALNEICRQVDNIQLSAKGTRKRAVIIETMGERCGFLPVMTALATGADKALVFQQECSDRDLKKMAQHAAVKAKRGLNQYTVVRSDGADDKIGCDEIKSYFEDYEDQQDSLDEI</sequence>
<accession>A0A2G9TTM7</accession>
<dbReference type="PANTHER" id="PTHR13697">
    <property type="entry name" value="PHOSPHOFRUCTOKINASE"/>
    <property type="match status" value="1"/>
</dbReference>
<comment type="catalytic activity">
    <reaction evidence="9">
        <text>beta-D-fructose 6-phosphate + ATP = beta-D-fructose 1,6-bisphosphate + ADP + H(+)</text>
        <dbReference type="Rhea" id="RHEA:16109"/>
        <dbReference type="ChEBI" id="CHEBI:15378"/>
        <dbReference type="ChEBI" id="CHEBI:30616"/>
        <dbReference type="ChEBI" id="CHEBI:32966"/>
        <dbReference type="ChEBI" id="CHEBI:57634"/>
        <dbReference type="ChEBI" id="CHEBI:456216"/>
        <dbReference type="EC" id="2.7.1.11"/>
    </reaction>
</comment>
<evidence type="ECO:0000256" key="7">
    <source>
        <dbReference type="ARBA" id="ARBA00022842"/>
    </source>
</evidence>
<dbReference type="GO" id="GO:0003872">
    <property type="term" value="F:6-phosphofructokinase activity"/>
    <property type="evidence" value="ECO:0007669"/>
    <property type="project" value="UniProtKB-EC"/>
</dbReference>
<keyword evidence="5" id="KW-0479">Metal-binding</keyword>
<organism evidence="11 12">
    <name type="scientific">Teladorsagia circumcincta</name>
    <name type="common">Brown stomach worm</name>
    <name type="synonym">Ostertagia circumcincta</name>
    <dbReference type="NCBI Taxonomy" id="45464"/>
    <lineage>
        <taxon>Eukaryota</taxon>
        <taxon>Metazoa</taxon>
        <taxon>Ecdysozoa</taxon>
        <taxon>Nematoda</taxon>
        <taxon>Chromadorea</taxon>
        <taxon>Rhabditida</taxon>
        <taxon>Rhabditina</taxon>
        <taxon>Rhabditomorpha</taxon>
        <taxon>Strongyloidea</taxon>
        <taxon>Trichostrongylidae</taxon>
        <taxon>Teladorsagia</taxon>
    </lineage>
</organism>
<dbReference type="GO" id="GO:0030388">
    <property type="term" value="P:fructose 1,6-bisphosphate metabolic process"/>
    <property type="evidence" value="ECO:0007669"/>
    <property type="project" value="TreeGrafter"/>
</dbReference>
<dbReference type="InterPro" id="IPR000023">
    <property type="entry name" value="Phosphofructokinase_dom"/>
</dbReference>
<evidence type="ECO:0000256" key="5">
    <source>
        <dbReference type="ARBA" id="ARBA00022723"/>
    </source>
</evidence>
<proteinExistence type="predicted"/>
<reference evidence="11 12" key="1">
    <citation type="submission" date="2015-09" db="EMBL/GenBank/DDBJ databases">
        <title>Draft genome of the parasitic nematode Teladorsagia circumcincta isolate WARC Sus (inbred).</title>
        <authorList>
            <person name="Mitreva M."/>
        </authorList>
    </citation>
    <scope>NUCLEOTIDE SEQUENCE [LARGE SCALE GENOMIC DNA]</scope>
    <source>
        <strain evidence="11 12">S</strain>
    </source>
</reference>
<comment type="pathway">
    <text evidence="2">Carbohydrate degradation; glycolysis; D-glyceraldehyde 3-phosphate and glycerone phosphate from D-glucose: step 3/4.</text>
</comment>
<dbReference type="GO" id="GO:0005945">
    <property type="term" value="C:6-phosphofructokinase complex"/>
    <property type="evidence" value="ECO:0007669"/>
    <property type="project" value="TreeGrafter"/>
</dbReference>